<proteinExistence type="inferred from homology"/>
<dbReference type="HAMAP" id="MF_00454">
    <property type="entry name" value="FluC"/>
    <property type="match status" value="1"/>
</dbReference>
<dbReference type="AlphaFoldDB" id="A0A9X1U837"/>
<dbReference type="GO" id="GO:0046872">
    <property type="term" value="F:metal ion binding"/>
    <property type="evidence" value="ECO:0007669"/>
    <property type="project" value="UniProtKB-KW"/>
</dbReference>
<evidence type="ECO:0000256" key="1">
    <source>
        <dbReference type="ARBA" id="ARBA00004651"/>
    </source>
</evidence>
<keyword evidence="10" id="KW-0479">Metal-binding</keyword>
<accession>A0A9X1U837</accession>
<dbReference type="GO" id="GO:0062054">
    <property type="term" value="F:fluoride channel activity"/>
    <property type="evidence" value="ECO:0007669"/>
    <property type="project" value="UniProtKB-UniRule"/>
</dbReference>
<keyword evidence="4 10" id="KW-1133">Transmembrane helix</keyword>
<evidence type="ECO:0000256" key="3">
    <source>
        <dbReference type="ARBA" id="ARBA00022692"/>
    </source>
</evidence>
<name>A0A9X1U837_9CORY</name>
<dbReference type="EMBL" id="JAKGSI010000005">
    <property type="protein sequence ID" value="MCF4007402.1"/>
    <property type="molecule type" value="Genomic_DNA"/>
</dbReference>
<feature type="transmembrane region" description="Helical" evidence="10">
    <location>
        <begin position="97"/>
        <end position="119"/>
    </location>
</feature>
<feature type="binding site" evidence="10">
    <location>
        <position position="72"/>
    </location>
    <ligand>
        <name>Na(+)</name>
        <dbReference type="ChEBI" id="CHEBI:29101"/>
        <note>structural</note>
    </ligand>
</feature>
<keyword evidence="10" id="KW-0813">Transport</keyword>
<dbReference type="RefSeq" id="WP_236119550.1">
    <property type="nucleotide sequence ID" value="NZ_JAKGSI010000005.1"/>
</dbReference>
<evidence type="ECO:0000256" key="9">
    <source>
        <dbReference type="ARBA" id="ARBA00049940"/>
    </source>
</evidence>
<keyword evidence="6 10" id="KW-0407">Ion channel</keyword>
<comment type="subcellular location">
    <subcellularLocation>
        <location evidence="1 10">Cell membrane</location>
        <topology evidence="1 10">Multi-pass membrane protein</topology>
    </subcellularLocation>
</comment>
<organism evidence="11 12">
    <name type="scientific">Corynebacterium uropygiale</name>
    <dbReference type="NCBI Taxonomy" id="1775911"/>
    <lineage>
        <taxon>Bacteria</taxon>
        <taxon>Bacillati</taxon>
        <taxon>Actinomycetota</taxon>
        <taxon>Actinomycetes</taxon>
        <taxon>Mycobacteriales</taxon>
        <taxon>Corynebacteriaceae</taxon>
        <taxon>Corynebacterium</taxon>
    </lineage>
</organism>
<protein>
    <recommendedName>
        <fullName evidence="10">Fluoride-specific ion channel FluC</fullName>
    </recommendedName>
</protein>
<feature type="transmembrane region" description="Helical" evidence="10">
    <location>
        <begin position="32"/>
        <end position="51"/>
    </location>
</feature>
<comment type="catalytic activity">
    <reaction evidence="8">
        <text>fluoride(in) = fluoride(out)</text>
        <dbReference type="Rhea" id="RHEA:76159"/>
        <dbReference type="ChEBI" id="CHEBI:17051"/>
    </reaction>
    <physiologicalReaction direction="left-to-right" evidence="8">
        <dbReference type="Rhea" id="RHEA:76160"/>
    </physiologicalReaction>
</comment>
<evidence type="ECO:0000256" key="6">
    <source>
        <dbReference type="ARBA" id="ARBA00023303"/>
    </source>
</evidence>
<feature type="binding site" evidence="10">
    <location>
        <position position="69"/>
    </location>
    <ligand>
        <name>Na(+)</name>
        <dbReference type="ChEBI" id="CHEBI:29101"/>
        <note>structural</note>
    </ligand>
</feature>
<evidence type="ECO:0000256" key="2">
    <source>
        <dbReference type="ARBA" id="ARBA00022475"/>
    </source>
</evidence>
<evidence type="ECO:0000313" key="11">
    <source>
        <dbReference type="EMBL" id="MCF4007402.1"/>
    </source>
</evidence>
<keyword evidence="10" id="KW-0406">Ion transport</keyword>
<evidence type="ECO:0000256" key="5">
    <source>
        <dbReference type="ARBA" id="ARBA00023136"/>
    </source>
</evidence>
<dbReference type="InterPro" id="IPR003691">
    <property type="entry name" value="FluC"/>
</dbReference>
<comment type="caution">
    <text evidence="11">The sequence shown here is derived from an EMBL/GenBank/DDBJ whole genome shotgun (WGS) entry which is preliminary data.</text>
</comment>
<dbReference type="GO" id="GO:0140114">
    <property type="term" value="P:cellular detoxification of fluoride"/>
    <property type="evidence" value="ECO:0007669"/>
    <property type="project" value="UniProtKB-UniRule"/>
</dbReference>
<reference evidence="11" key="1">
    <citation type="submission" date="2022-01" db="EMBL/GenBank/DDBJ databases">
        <title>Corynebacterium sp. nov isolated from isolated from the feces of the greater white-fronted geese (Anser albifrons) at Poyang Lake, PR China.</title>
        <authorList>
            <person name="Liu Q."/>
        </authorList>
    </citation>
    <scope>NUCLEOTIDE SEQUENCE</scope>
    <source>
        <strain evidence="11">JCM 32435</strain>
    </source>
</reference>
<dbReference type="GO" id="GO:0005886">
    <property type="term" value="C:plasma membrane"/>
    <property type="evidence" value="ECO:0007669"/>
    <property type="project" value="UniProtKB-SubCell"/>
</dbReference>
<evidence type="ECO:0000256" key="4">
    <source>
        <dbReference type="ARBA" id="ARBA00022989"/>
    </source>
</evidence>
<evidence type="ECO:0000256" key="8">
    <source>
        <dbReference type="ARBA" id="ARBA00035585"/>
    </source>
</evidence>
<sequence>MLSLGSLACVAIGGAAGGLGRWGLKQWPGGHLGTWVANMLACALLGALSAATPSSSSLLFLLAGTGGAGALSTWSTLAAEWGALLTGRHYRRLGAEVIASLAGGIAAAALGGWAAGALLPAL</sequence>
<evidence type="ECO:0000313" key="12">
    <source>
        <dbReference type="Proteomes" id="UP001139336"/>
    </source>
</evidence>
<keyword evidence="5 10" id="KW-0472">Membrane</keyword>
<keyword evidence="10" id="KW-0915">Sodium</keyword>
<evidence type="ECO:0000256" key="10">
    <source>
        <dbReference type="HAMAP-Rule" id="MF_00454"/>
    </source>
</evidence>
<gene>
    <name evidence="10" type="primary">fluC</name>
    <name evidence="10" type="synonym">crcB</name>
    <name evidence="11" type="ORF">L1O03_09495</name>
</gene>
<evidence type="ECO:0000256" key="7">
    <source>
        <dbReference type="ARBA" id="ARBA00035120"/>
    </source>
</evidence>
<dbReference type="Proteomes" id="UP001139336">
    <property type="component" value="Unassembled WGS sequence"/>
</dbReference>
<comment type="activity regulation">
    <text evidence="10">Na(+) is not transported, but it plays an essential structural role and its presence is essential for fluoride channel function.</text>
</comment>
<comment type="similarity">
    <text evidence="7 10">Belongs to the fluoride channel Fluc/FEX (TC 1.A.43) family.</text>
</comment>
<keyword evidence="12" id="KW-1185">Reference proteome</keyword>
<keyword evidence="2 10" id="KW-1003">Cell membrane</keyword>
<feature type="transmembrane region" description="Helical" evidence="10">
    <location>
        <begin position="58"/>
        <end position="77"/>
    </location>
</feature>
<dbReference type="Pfam" id="PF02537">
    <property type="entry name" value="CRCB"/>
    <property type="match status" value="1"/>
</dbReference>
<comment type="function">
    <text evidence="9 10">Fluoride-specific ion channel. Important for reducing fluoride concentration in the cell, thus reducing its toxicity.</text>
</comment>
<keyword evidence="3 10" id="KW-0812">Transmembrane</keyword>